<dbReference type="STRING" id="313367.JSE7799_02875"/>
<evidence type="ECO:0000256" key="4">
    <source>
        <dbReference type="ARBA" id="ARBA00023136"/>
    </source>
</evidence>
<dbReference type="Proteomes" id="UP000049455">
    <property type="component" value="Unassembled WGS sequence"/>
</dbReference>
<dbReference type="PANTHER" id="PTHR43373">
    <property type="entry name" value="NA(+)/H(+) ANTIPORTER SUBUNIT"/>
    <property type="match status" value="1"/>
</dbReference>
<feature type="domain" description="NADH-Ubiquinone oxidoreductase (complex I) chain 5 N-terminal" evidence="6">
    <location>
        <begin position="50"/>
        <end position="85"/>
    </location>
</feature>
<dbReference type="InterPro" id="IPR001516">
    <property type="entry name" value="Proton_antipo_N"/>
</dbReference>
<dbReference type="InterPro" id="IPR050616">
    <property type="entry name" value="CPA3_Na-H_Antiporter_A"/>
</dbReference>
<keyword evidence="2 5" id="KW-0812">Transmembrane</keyword>
<evidence type="ECO:0000313" key="8">
    <source>
        <dbReference type="Proteomes" id="UP000049455"/>
    </source>
</evidence>
<evidence type="ECO:0000256" key="5">
    <source>
        <dbReference type="SAM" id="Phobius"/>
    </source>
</evidence>
<evidence type="ECO:0000313" key="7">
    <source>
        <dbReference type="EMBL" id="CUH40145.1"/>
    </source>
</evidence>
<dbReference type="GO" id="GO:0016020">
    <property type="term" value="C:membrane"/>
    <property type="evidence" value="ECO:0007669"/>
    <property type="project" value="UniProtKB-SubCell"/>
</dbReference>
<feature type="transmembrane region" description="Helical" evidence="5">
    <location>
        <begin position="78"/>
        <end position="100"/>
    </location>
</feature>
<dbReference type="PANTHER" id="PTHR43373:SF1">
    <property type="entry name" value="NA(+)_H(+) ANTIPORTER SUBUNIT A"/>
    <property type="match status" value="1"/>
</dbReference>
<reference evidence="7 8" key="1">
    <citation type="submission" date="2015-09" db="EMBL/GenBank/DDBJ databases">
        <authorList>
            <person name="Jackson K.R."/>
            <person name="Lunt B.L."/>
            <person name="Fisher J.N.B."/>
            <person name="Gardner A.V."/>
            <person name="Bailey M.E."/>
            <person name="Deus L.M."/>
            <person name="Earl A.S."/>
            <person name="Gibby P.D."/>
            <person name="Hartmann K.A."/>
            <person name="Liu J.E."/>
            <person name="Manci A.M."/>
            <person name="Nielsen D.A."/>
            <person name="Solomon M.B."/>
            <person name="Breakwell D.P."/>
            <person name="Burnett S.H."/>
            <person name="Grose J.H."/>
        </authorList>
    </citation>
    <scope>NUCLEOTIDE SEQUENCE [LARGE SCALE GENOMIC DNA]</scope>
    <source>
        <strain evidence="7 8">CECT 7799</strain>
    </source>
</reference>
<proteinExistence type="predicted"/>
<feature type="transmembrane region" description="Helical" evidence="5">
    <location>
        <begin position="47"/>
        <end position="72"/>
    </location>
</feature>
<evidence type="ECO:0000256" key="3">
    <source>
        <dbReference type="ARBA" id="ARBA00022989"/>
    </source>
</evidence>
<evidence type="ECO:0000256" key="1">
    <source>
        <dbReference type="ARBA" id="ARBA00004141"/>
    </source>
</evidence>
<keyword evidence="4 5" id="KW-0472">Membrane</keyword>
<sequence>MAAPATGNRFFAEPAGWNSVAVPAALFIRLAGFLAAVAGSEVTVWRVVLVPSLSVAFGILLDGLSLGFALLIKGIGALVTLHATSWLGVIVPIGTASASFEISALQDLREYPLYLPIFPLIVAAAFTTPAQVPFRF</sequence>
<dbReference type="RefSeq" id="WP_055664226.1">
    <property type="nucleotide sequence ID" value="NZ_CYPR01000194.1"/>
</dbReference>
<protein>
    <submittedName>
        <fullName evidence="7">Multiple resistance and pH homeostasis protein A</fullName>
    </submittedName>
</protein>
<name>A0A0M7BFJ1_9RHOB</name>
<evidence type="ECO:0000259" key="6">
    <source>
        <dbReference type="Pfam" id="PF00662"/>
    </source>
</evidence>
<dbReference type="Pfam" id="PF00662">
    <property type="entry name" value="Proton_antipo_N"/>
    <property type="match status" value="1"/>
</dbReference>
<dbReference type="EMBL" id="CYPR01000194">
    <property type="protein sequence ID" value="CUH40145.1"/>
    <property type="molecule type" value="Genomic_DNA"/>
</dbReference>
<feature type="transmembrane region" description="Helical" evidence="5">
    <location>
        <begin position="112"/>
        <end position="132"/>
    </location>
</feature>
<comment type="subcellular location">
    <subcellularLocation>
        <location evidence="1">Membrane</location>
        <topology evidence="1">Multi-pass membrane protein</topology>
    </subcellularLocation>
</comment>
<keyword evidence="8" id="KW-1185">Reference proteome</keyword>
<dbReference type="AlphaFoldDB" id="A0A0M7BFJ1"/>
<gene>
    <name evidence="7" type="primary">mrpA_1</name>
    <name evidence="7" type="ORF">JSE7799_02875</name>
</gene>
<evidence type="ECO:0000256" key="2">
    <source>
        <dbReference type="ARBA" id="ARBA00022692"/>
    </source>
</evidence>
<accession>A0A0M7BFJ1</accession>
<organism evidence="7 8">
    <name type="scientific">Jannaschia seosinensis</name>
    <dbReference type="NCBI Taxonomy" id="313367"/>
    <lineage>
        <taxon>Bacteria</taxon>
        <taxon>Pseudomonadati</taxon>
        <taxon>Pseudomonadota</taxon>
        <taxon>Alphaproteobacteria</taxon>
        <taxon>Rhodobacterales</taxon>
        <taxon>Roseobacteraceae</taxon>
        <taxon>Jannaschia</taxon>
    </lineage>
</organism>
<keyword evidence="3 5" id="KW-1133">Transmembrane helix</keyword>
<feature type="transmembrane region" description="Helical" evidence="5">
    <location>
        <begin position="20"/>
        <end position="40"/>
    </location>
</feature>